<dbReference type="HOGENOM" id="CLU_3403841_0_0_6"/>
<dbReference type="AlphaFoldDB" id="Q2S9D7"/>
<keyword evidence="1" id="KW-0472">Membrane</keyword>
<name>Q2S9D7_HAHCH</name>
<feature type="transmembrane region" description="Helical" evidence="1">
    <location>
        <begin position="6"/>
        <end position="24"/>
    </location>
</feature>
<dbReference type="EMBL" id="CP000155">
    <property type="protein sequence ID" value="ABC32737.1"/>
    <property type="molecule type" value="Genomic_DNA"/>
</dbReference>
<gene>
    <name evidence="2" type="ordered locus">HCH_06089</name>
</gene>
<evidence type="ECO:0000256" key="1">
    <source>
        <dbReference type="SAM" id="Phobius"/>
    </source>
</evidence>
<proteinExistence type="predicted"/>
<keyword evidence="1" id="KW-1133">Transmembrane helix</keyword>
<keyword evidence="3" id="KW-1185">Reference proteome</keyword>
<organism evidence="2 3">
    <name type="scientific">Hahella chejuensis (strain KCTC 2396)</name>
    <dbReference type="NCBI Taxonomy" id="349521"/>
    <lineage>
        <taxon>Bacteria</taxon>
        <taxon>Pseudomonadati</taxon>
        <taxon>Pseudomonadota</taxon>
        <taxon>Gammaproteobacteria</taxon>
        <taxon>Oceanospirillales</taxon>
        <taxon>Hahellaceae</taxon>
        <taxon>Hahella</taxon>
    </lineage>
</organism>
<dbReference type="KEGG" id="hch:HCH_06089"/>
<protein>
    <submittedName>
        <fullName evidence="2">Uncharacterized protein</fullName>
    </submittedName>
</protein>
<dbReference type="Proteomes" id="UP000000238">
    <property type="component" value="Chromosome"/>
</dbReference>
<evidence type="ECO:0000313" key="3">
    <source>
        <dbReference type="Proteomes" id="UP000000238"/>
    </source>
</evidence>
<reference evidence="2 3" key="1">
    <citation type="journal article" date="2005" name="Nucleic Acids Res.">
        <title>Genomic blueprint of Hahella chejuensis, a marine microbe producing an algicidal agent.</title>
        <authorList>
            <person name="Jeong H."/>
            <person name="Yim J.H."/>
            <person name="Lee C."/>
            <person name="Choi S.-H."/>
            <person name="Park Y.K."/>
            <person name="Yoon S.H."/>
            <person name="Hur C.-G."/>
            <person name="Kang H.-Y."/>
            <person name="Kim D."/>
            <person name="Lee H.H."/>
            <person name="Park K.H."/>
            <person name="Park S.-H."/>
            <person name="Park H.-S."/>
            <person name="Lee H.K."/>
            <person name="Oh T.K."/>
            <person name="Kim J.F."/>
        </authorList>
    </citation>
    <scope>NUCLEOTIDE SEQUENCE [LARGE SCALE GENOMIC DNA]</scope>
    <source>
        <strain evidence="2 3">KCTC 2396</strain>
    </source>
</reference>
<accession>Q2S9D7</accession>
<sequence>MQRLLAFVRILAVGIFGFIFITIVNEPPHT</sequence>
<evidence type="ECO:0000313" key="2">
    <source>
        <dbReference type="EMBL" id="ABC32737.1"/>
    </source>
</evidence>
<keyword evidence="1" id="KW-0812">Transmembrane</keyword>